<evidence type="ECO:0000313" key="4">
    <source>
        <dbReference type="Proteomes" id="UP000010809"/>
    </source>
</evidence>
<evidence type="ECO:0000256" key="1">
    <source>
        <dbReference type="SAM" id="MobiDB-lite"/>
    </source>
</evidence>
<organism evidence="3 4">
    <name type="scientific">Thioalkalivibrio nitratireducens (strain DSM 14787 / UNIQEM 213 / ALEN2)</name>
    <dbReference type="NCBI Taxonomy" id="1255043"/>
    <lineage>
        <taxon>Bacteria</taxon>
        <taxon>Pseudomonadati</taxon>
        <taxon>Pseudomonadota</taxon>
        <taxon>Gammaproteobacteria</taxon>
        <taxon>Chromatiales</taxon>
        <taxon>Ectothiorhodospiraceae</taxon>
        <taxon>Thioalkalivibrio</taxon>
    </lineage>
</organism>
<evidence type="ECO:0000256" key="2">
    <source>
        <dbReference type="SAM" id="Phobius"/>
    </source>
</evidence>
<feature type="region of interest" description="Disordered" evidence="1">
    <location>
        <begin position="19"/>
        <end position="73"/>
    </location>
</feature>
<name>L0E116_THIND</name>
<keyword evidence="4" id="KW-1185">Reference proteome</keyword>
<dbReference type="PATRIC" id="fig|1255043.3.peg.3319"/>
<gene>
    <name evidence="3" type="ordered locus">TVNIR_3290</name>
</gene>
<feature type="transmembrane region" description="Helical" evidence="2">
    <location>
        <begin position="385"/>
        <end position="402"/>
    </location>
</feature>
<protein>
    <recommendedName>
        <fullName evidence="5">Transmembrane protein</fullName>
    </recommendedName>
</protein>
<keyword evidence="2" id="KW-0812">Transmembrane</keyword>
<dbReference type="HOGENOM" id="CLU_548504_0_0_6"/>
<proteinExistence type="predicted"/>
<feature type="transmembrane region" description="Helical" evidence="2">
    <location>
        <begin position="352"/>
        <end position="379"/>
    </location>
</feature>
<feature type="compositionally biased region" description="Basic residues" evidence="1">
    <location>
        <begin position="19"/>
        <end position="36"/>
    </location>
</feature>
<dbReference type="AlphaFoldDB" id="L0E116"/>
<keyword evidence="2" id="KW-1133">Transmembrane helix</keyword>
<evidence type="ECO:0008006" key="5">
    <source>
        <dbReference type="Google" id="ProtNLM"/>
    </source>
</evidence>
<evidence type="ECO:0000313" key="3">
    <source>
        <dbReference type="EMBL" id="AGA34927.1"/>
    </source>
</evidence>
<dbReference type="EMBL" id="CP003989">
    <property type="protein sequence ID" value="AGA34927.1"/>
    <property type="molecule type" value="Genomic_DNA"/>
</dbReference>
<keyword evidence="2" id="KW-0472">Membrane</keyword>
<accession>L0E116</accession>
<sequence>MRSVLIQTRSLRCLPRHRHVRHRRDSHPMAHARLRVRQPPGRQQSVVSPPSAKLPPEPEDKACHTRARNGPAAQRLVSAVRSLRRLGNNRLARERRSKVHRRRRLTSEACQVARGRRRRKSETAGIEAWNISVGMSGIHGHGAKMAGSEQEKTGQNPTENRHELAAAAKILGGIAENWDERNQKPVTLLRALCRLTAEASGARTPLFSFEDLARAAAGIDGKAWAWGIDRNSKLDLDSKKEPRASRKVRTAFDSLQAIWARKQEGVAQHFRDDLGWAEVPELGKNSGGGRGHPTEYFLILQALSSQTDPPSDRRYRVPEGGLRYHTDDSEQRRWLTRAMSEGFLLTGWRAGFFVLLIFGSLLFALLFGSVALAGILGWFPLPTTLAAIFLAAAVLVSGAMPLKRLAEDRMIRAPWWLQGIFDPHDDKLLLLRRNQARQANEVVLMRFLAKCPICGSKVRVHPGGREFHGRIVGRCGQVPLEHVFAFDPFTRVGKALR</sequence>
<dbReference type="KEGG" id="tni:TVNIR_3290"/>
<dbReference type="Proteomes" id="UP000010809">
    <property type="component" value="Chromosome"/>
</dbReference>
<dbReference type="STRING" id="1255043.TVNIR_3290"/>
<reference evidence="3" key="1">
    <citation type="submission" date="2015-12" db="EMBL/GenBank/DDBJ databases">
        <authorList>
            <person name="Tikhonova T.V."/>
            <person name="Pavlov A.R."/>
            <person name="Beletsky A.V."/>
            <person name="Mardanov A.V."/>
            <person name="Sorokin D.Y."/>
            <person name="Ravin N.V."/>
            <person name="Popov V.O."/>
        </authorList>
    </citation>
    <scope>NUCLEOTIDE SEQUENCE</scope>
    <source>
        <strain evidence="3">DSM 14787</strain>
    </source>
</reference>